<gene>
    <name evidence="1" type="ORF">Vadar_000024</name>
</gene>
<protein>
    <submittedName>
        <fullName evidence="1">Uncharacterized protein</fullName>
    </submittedName>
</protein>
<dbReference type="Proteomes" id="UP000828048">
    <property type="component" value="Chromosome 8"/>
</dbReference>
<evidence type="ECO:0000313" key="2">
    <source>
        <dbReference type="Proteomes" id="UP000828048"/>
    </source>
</evidence>
<dbReference type="EMBL" id="CM037158">
    <property type="protein sequence ID" value="KAH7850568.1"/>
    <property type="molecule type" value="Genomic_DNA"/>
</dbReference>
<comment type="caution">
    <text evidence="1">The sequence shown here is derived from an EMBL/GenBank/DDBJ whole genome shotgun (WGS) entry which is preliminary data.</text>
</comment>
<sequence length="244" mass="26885">MLILYVYLILLVDASTLKKEVAEGVDLMVVTELTGGIYFGKPRGFGTNENGQEIRFNTEAYATYEGPGLFEPIHGSAPDIAGQDKANPLATILSYASEVWLRGSQSCTENQEFCTGDIYSKGNFCGERLISAGLITRVCLHPSGEEINLGVEIQLVIETQLFNRVEGHAQRLNDEVKGHDVDSEEGVVVRVVVDGFLGGDEDVYDNKDLVGPDKQMAAINEVYQVMNFGGVLFFHSHQDFQVWL</sequence>
<accession>A0ACB7YAG3</accession>
<evidence type="ECO:0000313" key="1">
    <source>
        <dbReference type="EMBL" id="KAH7850568.1"/>
    </source>
</evidence>
<name>A0ACB7YAG3_9ERIC</name>
<proteinExistence type="predicted"/>
<reference evidence="1 2" key="1">
    <citation type="journal article" date="2021" name="Hortic Res">
        <title>High-quality reference genome and annotation aids understanding of berry development for evergreen blueberry (Vaccinium darrowii).</title>
        <authorList>
            <person name="Yu J."/>
            <person name="Hulse-Kemp A.M."/>
            <person name="Babiker E."/>
            <person name="Staton M."/>
        </authorList>
    </citation>
    <scope>NUCLEOTIDE SEQUENCE [LARGE SCALE GENOMIC DNA]</scope>
    <source>
        <strain evidence="2">cv. NJ 8807/NJ 8810</strain>
        <tissue evidence="1">Young leaf</tissue>
    </source>
</reference>
<organism evidence="1 2">
    <name type="scientific">Vaccinium darrowii</name>
    <dbReference type="NCBI Taxonomy" id="229202"/>
    <lineage>
        <taxon>Eukaryota</taxon>
        <taxon>Viridiplantae</taxon>
        <taxon>Streptophyta</taxon>
        <taxon>Embryophyta</taxon>
        <taxon>Tracheophyta</taxon>
        <taxon>Spermatophyta</taxon>
        <taxon>Magnoliopsida</taxon>
        <taxon>eudicotyledons</taxon>
        <taxon>Gunneridae</taxon>
        <taxon>Pentapetalae</taxon>
        <taxon>asterids</taxon>
        <taxon>Ericales</taxon>
        <taxon>Ericaceae</taxon>
        <taxon>Vaccinioideae</taxon>
        <taxon>Vaccinieae</taxon>
        <taxon>Vaccinium</taxon>
    </lineage>
</organism>
<keyword evidence="2" id="KW-1185">Reference proteome</keyword>